<gene>
    <name evidence="1" type="ORF">Nepgr_005341</name>
</gene>
<dbReference type="AlphaFoldDB" id="A0AAD3S305"/>
<accession>A0AAD3S305</accession>
<keyword evidence="2" id="KW-1185">Reference proteome</keyword>
<organism evidence="1 2">
    <name type="scientific">Nepenthes gracilis</name>
    <name type="common">Slender pitcher plant</name>
    <dbReference type="NCBI Taxonomy" id="150966"/>
    <lineage>
        <taxon>Eukaryota</taxon>
        <taxon>Viridiplantae</taxon>
        <taxon>Streptophyta</taxon>
        <taxon>Embryophyta</taxon>
        <taxon>Tracheophyta</taxon>
        <taxon>Spermatophyta</taxon>
        <taxon>Magnoliopsida</taxon>
        <taxon>eudicotyledons</taxon>
        <taxon>Gunneridae</taxon>
        <taxon>Pentapetalae</taxon>
        <taxon>Caryophyllales</taxon>
        <taxon>Nepenthaceae</taxon>
        <taxon>Nepenthes</taxon>
    </lineage>
</organism>
<sequence>MPQACCITIQETNPHRKLLTSLQSEYPWTKTASPADIPYHYQLNQMPNSSKTNIITGQQQQSPKISNSSCASRIQDAVQESLGSKLDPGIM</sequence>
<evidence type="ECO:0000313" key="2">
    <source>
        <dbReference type="Proteomes" id="UP001279734"/>
    </source>
</evidence>
<evidence type="ECO:0000313" key="1">
    <source>
        <dbReference type="EMBL" id="GMH03502.1"/>
    </source>
</evidence>
<protein>
    <submittedName>
        <fullName evidence="1">Uncharacterized protein</fullName>
    </submittedName>
</protein>
<name>A0AAD3S305_NEPGR</name>
<dbReference type="Proteomes" id="UP001279734">
    <property type="component" value="Unassembled WGS sequence"/>
</dbReference>
<comment type="caution">
    <text evidence="1">The sequence shown here is derived from an EMBL/GenBank/DDBJ whole genome shotgun (WGS) entry which is preliminary data.</text>
</comment>
<reference evidence="1" key="1">
    <citation type="submission" date="2023-05" db="EMBL/GenBank/DDBJ databases">
        <title>Nepenthes gracilis genome sequencing.</title>
        <authorList>
            <person name="Fukushima K."/>
        </authorList>
    </citation>
    <scope>NUCLEOTIDE SEQUENCE</scope>
    <source>
        <strain evidence="1">SING2019-196</strain>
    </source>
</reference>
<proteinExistence type="predicted"/>
<dbReference type="EMBL" id="BSYO01000004">
    <property type="protein sequence ID" value="GMH03502.1"/>
    <property type="molecule type" value="Genomic_DNA"/>
</dbReference>